<dbReference type="Gene3D" id="3.60.20.10">
    <property type="entry name" value="Glutamine Phosphoribosylpyrophosphate, subunit 1, domain 1"/>
    <property type="match status" value="1"/>
</dbReference>
<dbReference type="PANTHER" id="PTHR34218">
    <property type="entry name" value="PEPTIDASE S45 PENICILLIN AMIDASE"/>
    <property type="match status" value="1"/>
</dbReference>
<dbReference type="EMBL" id="JAUUUU010000003">
    <property type="protein sequence ID" value="MDP1520622.1"/>
    <property type="molecule type" value="Genomic_DNA"/>
</dbReference>
<dbReference type="GO" id="GO:0046872">
    <property type="term" value="F:metal ion binding"/>
    <property type="evidence" value="ECO:0007669"/>
    <property type="project" value="UniProtKB-KW"/>
</dbReference>
<evidence type="ECO:0000313" key="7">
    <source>
        <dbReference type="EMBL" id="MDP1520622.1"/>
    </source>
</evidence>
<keyword evidence="3" id="KW-0865">Zymogen</keyword>
<gene>
    <name evidence="7" type="ORF">Q8A57_06570</name>
</gene>
<evidence type="ECO:0000313" key="8">
    <source>
        <dbReference type="Proteomes" id="UP001178354"/>
    </source>
</evidence>
<evidence type="ECO:0000256" key="6">
    <source>
        <dbReference type="PIRSR" id="PIRSR001227-2"/>
    </source>
</evidence>
<sequence>MSLRFLPRWLTHALLLFTLLVIAAAGYGYWFLHASLPKLEGNVTTEQLHSTVTIDRDAQGIPTIGGSNRSDIAFALGFLHAQERFFQMDLLRRNSAGELSELFGILALNHDKAVRVHQFRKRALRAFQALGPEDQTLLKTYTAGVNKGLDELGKAPFEYALLRTPPKPWQVEDAFLAMFSMYIDLQPELSEYERSLAVLRDSLPADWYAFLVPEGGEWDAPIEGPAYVFNDRLPTQPLAQLQIPQDAEATAAVYQDFVAVGSNNWSVGGSLTDYPSGMIANDMHLGLNVPNIWYRASWHLPADKRRVTGVTLPGVPVMVVGSNEHIAWGFTNTYGDYQDSIVLTVNDAGDAYLTPDGWQPFTTEIETLKVKDEPDETLAIKHTIWGPVIGEDHKHRPLALRWVAHDPEGANLQLRQMEAANSVDEAIQLAANMGIPGQNLNVVDHDGNQGWTIAGRLPKRVGFNSERLSSKYPQDWSTGELHWDGYLSAAEYPKVINPAGSRIWTANARVVSGSMLDKIGHGSYALGARQQQIAKDLNSKTLFSEQDMLAIALDDRALFLSRWQQLLLNLARENSDIQNAATLTELLENWQGRASKTSAGYLIVKRFRENVIGASTGRVIQKLDEDTDFFDPVRASVYLEYPTWALITEQPAAHVPEGYRNWQEFLVAQANRTLNDLTENGKPLREQTWGEANTLAIRHPLSGAIPLLGNLLNMPGQPMDGDTYMPRVQKPKMGASERMVVAPGHEENGIFHMAAGQSGHPLSSYYALGHRDWVEGNASPFLPGPEKWRLTLSPQ</sequence>
<accession>A0AAW8B2I8</accession>
<comment type="subunit">
    <text evidence="4">Heterodimer of an alpha subunit and a beta subunit processed from the same precursor.</text>
</comment>
<comment type="cofactor">
    <cofactor evidence="6">
        <name>Ca(2+)</name>
        <dbReference type="ChEBI" id="CHEBI:29108"/>
    </cofactor>
    <text evidence="6">Binds 1 Ca(2+) ion per dimer.</text>
</comment>
<comment type="caution">
    <text evidence="7">The sequence shown here is derived from an EMBL/GenBank/DDBJ whole genome shotgun (WGS) entry which is preliminary data.</text>
</comment>
<dbReference type="InterPro" id="IPR014395">
    <property type="entry name" value="Pen/GL7ACA/AHL_acylase"/>
</dbReference>
<dbReference type="GO" id="GO:0017000">
    <property type="term" value="P:antibiotic biosynthetic process"/>
    <property type="evidence" value="ECO:0007669"/>
    <property type="project" value="InterPro"/>
</dbReference>
<dbReference type="InterPro" id="IPR043146">
    <property type="entry name" value="Penicillin_amidase_N_B-knob"/>
</dbReference>
<dbReference type="GO" id="GO:0016811">
    <property type="term" value="F:hydrolase activity, acting on carbon-nitrogen (but not peptide) bonds, in linear amides"/>
    <property type="evidence" value="ECO:0007669"/>
    <property type="project" value="InterPro"/>
</dbReference>
<dbReference type="CDD" id="cd03747">
    <property type="entry name" value="Ntn_PGA_like"/>
    <property type="match status" value="1"/>
</dbReference>
<feature type="active site" description="Nucleophile" evidence="5">
    <location>
        <position position="262"/>
    </location>
</feature>
<dbReference type="Pfam" id="PF01804">
    <property type="entry name" value="Penicil_amidase"/>
    <property type="match status" value="1"/>
</dbReference>
<dbReference type="InterPro" id="IPR023343">
    <property type="entry name" value="Penicillin_amidase_dom1"/>
</dbReference>
<dbReference type="RefSeq" id="WP_305170192.1">
    <property type="nucleotide sequence ID" value="NZ_JAUUUU010000003.1"/>
</dbReference>
<dbReference type="AlphaFoldDB" id="A0AAW8B2I8"/>
<dbReference type="PIRSF" id="PIRSF001227">
    <property type="entry name" value="Pen_acylase"/>
    <property type="match status" value="1"/>
</dbReference>
<organism evidence="7 8">
    <name type="scientific">Porticoccus litoralis</name>
    <dbReference type="NCBI Taxonomy" id="434086"/>
    <lineage>
        <taxon>Bacteria</taxon>
        <taxon>Pseudomonadati</taxon>
        <taxon>Pseudomonadota</taxon>
        <taxon>Gammaproteobacteria</taxon>
        <taxon>Cellvibrionales</taxon>
        <taxon>Porticoccaceae</taxon>
        <taxon>Porticoccus</taxon>
    </lineage>
</organism>
<dbReference type="PANTHER" id="PTHR34218:SF4">
    <property type="entry name" value="ACYL-HOMOSERINE LACTONE ACYLASE QUIP"/>
    <property type="match status" value="1"/>
</dbReference>
<evidence type="ECO:0000256" key="5">
    <source>
        <dbReference type="PIRSR" id="PIRSR001227-1"/>
    </source>
</evidence>
<name>A0AAW8B2I8_9GAMM</name>
<dbReference type="Gene3D" id="2.30.120.10">
    <property type="match status" value="1"/>
</dbReference>
<reference evidence="7" key="1">
    <citation type="journal article" date="2010" name="Int. J. Syst. Evol. Microbiol.">
        <title>Porticoccus litoralis gen. nov., sp. nov., a gammaproteobacterium isolated from the Yellow Sea.</title>
        <authorList>
            <person name="Oh H.M."/>
            <person name="Kim H."/>
            <person name="Kim K.M."/>
            <person name="Min G.S."/>
            <person name="Cho J.C."/>
        </authorList>
    </citation>
    <scope>NUCLEOTIDE SEQUENCE</scope>
    <source>
        <strain evidence="7">DSM 25064</strain>
    </source>
</reference>
<evidence type="ECO:0000256" key="4">
    <source>
        <dbReference type="ARBA" id="ARBA00038735"/>
    </source>
</evidence>
<dbReference type="Gene3D" id="1.10.1400.10">
    <property type="match status" value="1"/>
</dbReference>
<dbReference type="EC" id="3.5.1.-" evidence="7"/>
<keyword evidence="2 7" id="KW-0378">Hydrolase</keyword>
<reference evidence="7" key="2">
    <citation type="submission" date="2023-08" db="EMBL/GenBank/DDBJ databases">
        <authorList>
            <person name="Luo J."/>
        </authorList>
    </citation>
    <scope>NUCLEOTIDE SEQUENCE</scope>
    <source>
        <strain evidence="7">DSM 25064</strain>
    </source>
</reference>
<comment type="similarity">
    <text evidence="1">Belongs to the peptidase S45 family.</text>
</comment>
<protein>
    <submittedName>
        <fullName evidence="7">Penicillin acylase family protein</fullName>
        <ecNumber evidence="7">3.5.1.-</ecNumber>
    </submittedName>
</protein>
<dbReference type="InterPro" id="IPR043147">
    <property type="entry name" value="Penicillin_amidase_A-knob"/>
</dbReference>
<evidence type="ECO:0000256" key="1">
    <source>
        <dbReference type="ARBA" id="ARBA00006586"/>
    </source>
</evidence>
<keyword evidence="6" id="KW-0479">Metal-binding</keyword>
<evidence type="ECO:0000256" key="3">
    <source>
        <dbReference type="ARBA" id="ARBA00023145"/>
    </source>
</evidence>
<dbReference type="InterPro" id="IPR002692">
    <property type="entry name" value="S45"/>
</dbReference>
<keyword evidence="6" id="KW-0106">Calcium</keyword>
<feature type="binding site" evidence="6">
    <location>
        <position position="339"/>
    </location>
    <ligand>
        <name>Ca(2+)</name>
        <dbReference type="ChEBI" id="CHEBI:29108"/>
    </ligand>
</feature>
<evidence type="ECO:0000256" key="2">
    <source>
        <dbReference type="ARBA" id="ARBA00022801"/>
    </source>
</evidence>
<dbReference type="InterPro" id="IPR029055">
    <property type="entry name" value="Ntn_hydrolases_N"/>
</dbReference>
<dbReference type="Gene3D" id="1.10.439.10">
    <property type="entry name" value="Penicillin Amidohydrolase, domain 1"/>
    <property type="match status" value="1"/>
</dbReference>
<dbReference type="Proteomes" id="UP001178354">
    <property type="component" value="Unassembled WGS sequence"/>
</dbReference>
<feature type="binding site" evidence="6">
    <location>
        <position position="336"/>
    </location>
    <ligand>
        <name>Ca(2+)</name>
        <dbReference type="ChEBI" id="CHEBI:29108"/>
    </ligand>
</feature>
<proteinExistence type="inferred from homology"/>
<dbReference type="SUPFAM" id="SSF56235">
    <property type="entry name" value="N-terminal nucleophile aminohydrolases (Ntn hydrolases)"/>
    <property type="match status" value="1"/>
</dbReference>
<keyword evidence="8" id="KW-1185">Reference proteome</keyword>